<dbReference type="RefSeq" id="WP_120371345.1">
    <property type="nucleotide sequence ID" value="NZ_RAXU01000029.1"/>
</dbReference>
<evidence type="ECO:0000313" key="2">
    <source>
        <dbReference type="Proteomes" id="UP000269001"/>
    </source>
</evidence>
<organism evidence="1 2">
    <name type="scientific">Acinetobacter guerrae</name>
    <dbReference type="NCBI Taxonomy" id="1843371"/>
    <lineage>
        <taxon>Bacteria</taxon>
        <taxon>Pseudomonadati</taxon>
        <taxon>Pseudomonadota</taxon>
        <taxon>Gammaproteobacteria</taxon>
        <taxon>Moraxellales</taxon>
        <taxon>Moraxellaceae</taxon>
        <taxon>Acinetobacter</taxon>
    </lineage>
</organism>
<dbReference type="AlphaFoldDB" id="A0A3A8EL44"/>
<keyword evidence="2" id="KW-1185">Reference proteome</keyword>
<dbReference type="PROSITE" id="PS51257">
    <property type="entry name" value="PROKAR_LIPOPROTEIN"/>
    <property type="match status" value="1"/>
</dbReference>
<name>A0A3A8EL44_9GAMM</name>
<dbReference type="Proteomes" id="UP000269001">
    <property type="component" value="Unassembled WGS sequence"/>
</dbReference>
<accession>A0A3A8EL44</accession>
<dbReference type="EMBL" id="RAXU01000029">
    <property type="protein sequence ID" value="RKG30674.1"/>
    <property type="molecule type" value="Genomic_DNA"/>
</dbReference>
<reference evidence="1 2" key="1">
    <citation type="submission" date="2018-09" db="EMBL/GenBank/DDBJ databases">
        <title>The draft genome of Acinetobacter spp. strains.</title>
        <authorList>
            <person name="Qin J."/>
            <person name="Feng Y."/>
            <person name="Zong Z."/>
        </authorList>
    </citation>
    <scope>NUCLEOTIDE SEQUENCE [LARGE SCALE GENOMIC DNA]</scope>
    <source>
        <strain evidence="1 2">WCHAc060096</strain>
    </source>
</reference>
<evidence type="ECO:0000313" key="1">
    <source>
        <dbReference type="EMBL" id="RKG30674.1"/>
    </source>
</evidence>
<protein>
    <submittedName>
        <fullName evidence="1">Uncharacterized protein</fullName>
    </submittedName>
</protein>
<sequence>MFYLKNSAVGLSITQQRLLLVLFLSIGLSACEQHSSERDISIHDREATSSLSQDLSHNTDDEQGSKLVDIAGQATLPIETNSAEKKSTLLSDDALKYAGRYHAHIRCIDPFARCDRKHGEIDYIVNLLDDGSAYRQRVSLGRLKVDDSQSTKSYRHDNWTMNKNETQHEVVVSVAAGGDLYFIAKDQNHLQMNLAKTLNTENGQNRKQLGDNFILPQQAYILTRIYDTEISNQP</sequence>
<proteinExistence type="predicted"/>
<comment type="caution">
    <text evidence="1">The sequence shown here is derived from an EMBL/GenBank/DDBJ whole genome shotgun (WGS) entry which is preliminary data.</text>
</comment>
<gene>
    <name evidence="1" type="ORF">D7V21_15595</name>
</gene>